<dbReference type="KEGG" id="bmei:Spa11_16460"/>
<dbReference type="SUPFAM" id="SSF50156">
    <property type="entry name" value="PDZ domain-like"/>
    <property type="match status" value="2"/>
</dbReference>
<dbReference type="Proteomes" id="UP000316426">
    <property type="component" value="Chromosome"/>
</dbReference>
<comment type="similarity">
    <text evidence="1">Belongs to the peptidase S1C family.</text>
</comment>
<protein>
    <submittedName>
        <fullName evidence="5">Putative periplasmic serine endoprotease DegP-like</fullName>
        <ecNumber evidence="5">3.4.21.107</ecNumber>
    </submittedName>
</protein>
<dbReference type="InterPro" id="IPR001940">
    <property type="entry name" value="Peptidase_S1C"/>
</dbReference>
<sequence length="548" mass="57001">MGLAAITQRRWLNARLAAMLLGVVVSVCPLSAWAQTVGEGAAAALALESSLVDLIERSERSVVSITRHTESPELVAGAAQQPGGVAIGGGVVRGNGLPFGQQAGQPRFFIQGQPLIAGRLGNLQMVTDAATPPSGAGVVIDPSGIVLTQFAVVGLDDHHVVTTPDGVRYLADLRAADGRSGLAVLAIRKRLEAGQAGDDGAAPEAIDLPALPIGKAEDLRKGRLVVSIGNPYAIESDGQPTASWGSITNTAARVPQNEPLGGEVESDGQFRTTLHHFGSLIQTDARLGWNASGGALVNLAGELVGITTTASTIAGHEQPAGYAIPLNAAMRRAVETMRDGMAPEYGLLGVSFDRVASRNAKTGRMGIGVRDSYRGAPAQVAGLLPGDLLLEVNGKSIKSPDALQLAVGSLPPGAATDIVYERQGQLHNTSVVLGKAYLDGGDQIISAEMPSWRGIRVDYPTAVPPEVLRVKTAEGAIDPEGCVVVSEVEEGSVSWESGVRPYAFISHVGGKRVRSPEEFFDAVRDASANVNLKFTRPLNTKAPASFAE</sequence>
<dbReference type="PANTHER" id="PTHR22939:SF129">
    <property type="entry name" value="SERINE PROTEASE HTRA2, MITOCHONDRIAL"/>
    <property type="match status" value="1"/>
</dbReference>
<evidence type="ECO:0000313" key="5">
    <source>
        <dbReference type="EMBL" id="QDV73450.1"/>
    </source>
</evidence>
<dbReference type="RefSeq" id="WP_145110477.1">
    <property type="nucleotide sequence ID" value="NZ_CP036349.1"/>
</dbReference>
<dbReference type="GO" id="GO:0004252">
    <property type="term" value="F:serine-type endopeptidase activity"/>
    <property type="evidence" value="ECO:0007669"/>
    <property type="project" value="InterPro"/>
</dbReference>
<dbReference type="PRINTS" id="PR00834">
    <property type="entry name" value="PROTEASES2C"/>
</dbReference>
<dbReference type="Pfam" id="PF13365">
    <property type="entry name" value="Trypsin_2"/>
    <property type="match status" value="1"/>
</dbReference>
<keyword evidence="6" id="KW-1185">Reference proteome</keyword>
<name>A0A518K6P1_9BACT</name>
<dbReference type="SMART" id="SM00228">
    <property type="entry name" value="PDZ"/>
    <property type="match status" value="2"/>
</dbReference>
<evidence type="ECO:0000256" key="3">
    <source>
        <dbReference type="ARBA" id="ARBA00022801"/>
    </source>
</evidence>
<evidence type="ECO:0000256" key="2">
    <source>
        <dbReference type="ARBA" id="ARBA00022670"/>
    </source>
</evidence>
<dbReference type="PROSITE" id="PS50106">
    <property type="entry name" value="PDZ"/>
    <property type="match status" value="1"/>
</dbReference>
<evidence type="ECO:0000313" key="6">
    <source>
        <dbReference type="Proteomes" id="UP000316426"/>
    </source>
</evidence>
<gene>
    <name evidence="5" type="primary">mucD_3</name>
    <name evidence="5" type="ORF">Spa11_16460</name>
</gene>
<dbReference type="Pfam" id="PF17820">
    <property type="entry name" value="PDZ_6"/>
    <property type="match status" value="1"/>
</dbReference>
<dbReference type="EC" id="3.4.21.107" evidence="5"/>
<keyword evidence="2 5" id="KW-0645">Protease</keyword>
<dbReference type="AlphaFoldDB" id="A0A518K6P1"/>
<evidence type="ECO:0000259" key="4">
    <source>
        <dbReference type="PROSITE" id="PS50106"/>
    </source>
</evidence>
<dbReference type="InterPro" id="IPR043504">
    <property type="entry name" value="Peptidase_S1_PA_chymotrypsin"/>
</dbReference>
<dbReference type="InterPro" id="IPR009003">
    <property type="entry name" value="Peptidase_S1_PA"/>
</dbReference>
<dbReference type="GO" id="GO:0006515">
    <property type="term" value="P:protein quality control for misfolded or incompletely synthesized proteins"/>
    <property type="evidence" value="ECO:0007669"/>
    <property type="project" value="TreeGrafter"/>
</dbReference>
<dbReference type="InterPro" id="IPR001478">
    <property type="entry name" value="PDZ"/>
</dbReference>
<feature type="domain" description="PDZ" evidence="4">
    <location>
        <begin position="333"/>
        <end position="399"/>
    </location>
</feature>
<dbReference type="Gene3D" id="2.40.10.10">
    <property type="entry name" value="Trypsin-like serine proteases"/>
    <property type="match status" value="2"/>
</dbReference>
<accession>A0A518K6P1</accession>
<dbReference type="EMBL" id="CP036349">
    <property type="protein sequence ID" value="QDV73450.1"/>
    <property type="molecule type" value="Genomic_DNA"/>
</dbReference>
<dbReference type="PANTHER" id="PTHR22939">
    <property type="entry name" value="SERINE PROTEASE FAMILY S1C HTRA-RELATED"/>
    <property type="match status" value="1"/>
</dbReference>
<evidence type="ECO:0000256" key="1">
    <source>
        <dbReference type="ARBA" id="ARBA00010541"/>
    </source>
</evidence>
<proteinExistence type="inferred from homology"/>
<reference evidence="5 6" key="1">
    <citation type="submission" date="2019-02" db="EMBL/GenBank/DDBJ databases">
        <title>Deep-cultivation of Planctomycetes and their phenomic and genomic characterization uncovers novel biology.</title>
        <authorList>
            <person name="Wiegand S."/>
            <person name="Jogler M."/>
            <person name="Boedeker C."/>
            <person name="Pinto D."/>
            <person name="Vollmers J."/>
            <person name="Rivas-Marin E."/>
            <person name="Kohn T."/>
            <person name="Peeters S.H."/>
            <person name="Heuer A."/>
            <person name="Rast P."/>
            <person name="Oberbeckmann S."/>
            <person name="Bunk B."/>
            <person name="Jeske O."/>
            <person name="Meyerdierks A."/>
            <person name="Storesund J.E."/>
            <person name="Kallscheuer N."/>
            <person name="Luecker S."/>
            <person name="Lage O.M."/>
            <person name="Pohl T."/>
            <person name="Merkel B.J."/>
            <person name="Hornburger P."/>
            <person name="Mueller R.-W."/>
            <person name="Bruemmer F."/>
            <person name="Labrenz M."/>
            <person name="Spormann A.M."/>
            <person name="Op den Camp H."/>
            <person name="Overmann J."/>
            <person name="Amann R."/>
            <person name="Jetten M.S.M."/>
            <person name="Mascher T."/>
            <person name="Medema M.H."/>
            <person name="Devos D.P."/>
            <person name="Kaster A.-K."/>
            <person name="Ovreas L."/>
            <person name="Rohde M."/>
            <person name="Galperin M.Y."/>
            <person name="Jogler C."/>
        </authorList>
    </citation>
    <scope>NUCLEOTIDE SEQUENCE [LARGE SCALE GENOMIC DNA]</scope>
    <source>
        <strain evidence="5 6">Spa11</strain>
    </source>
</reference>
<keyword evidence="3 5" id="KW-0378">Hydrolase</keyword>
<organism evidence="5 6">
    <name type="scientific">Botrimarina mediterranea</name>
    <dbReference type="NCBI Taxonomy" id="2528022"/>
    <lineage>
        <taxon>Bacteria</taxon>
        <taxon>Pseudomonadati</taxon>
        <taxon>Planctomycetota</taxon>
        <taxon>Planctomycetia</taxon>
        <taxon>Pirellulales</taxon>
        <taxon>Lacipirellulaceae</taxon>
        <taxon>Botrimarina</taxon>
    </lineage>
</organism>
<dbReference type="SUPFAM" id="SSF50494">
    <property type="entry name" value="Trypsin-like serine proteases"/>
    <property type="match status" value="1"/>
</dbReference>
<dbReference type="InterPro" id="IPR041489">
    <property type="entry name" value="PDZ_6"/>
</dbReference>
<dbReference type="Gene3D" id="2.30.42.10">
    <property type="match status" value="2"/>
</dbReference>
<dbReference type="InterPro" id="IPR036034">
    <property type="entry name" value="PDZ_sf"/>
</dbReference>
<dbReference type="GO" id="GO:0042597">
    <property type="term" value="C:periplasmic space"/>
    <property type="evidence" value="ECO:0007669"/>
    <property type="project" value="TreeGrafter"/>
</dbReference>